<evidence type="ECO:0000313" key="1">
    <source>
        <dbReference type="EMBL" id="MET3732614.1"/>
    </source>
</evidence>
<comment type="caution">
    <text evidence="1">The sequence shown here is derived from an EMBL/GenBank/DDBJ whole genome shotgun (WGS) entry which is preliminary data.</text>
</comment>
<evidence type="ECO:0000313" key="2">
    <source>
        <dbReference type="Proteomes" id="UP001549146"/>
    </source>
</evidence>
<protein>
    <recommendedName>
        <fullName evidence="3">GAF domain-containing protein</fullName>
    </recommendedName>
</protein>
<reference evidence="1 2" key="1">
    <citation type="submission" date="2024-06" db="EMBL/GenBank/DDBJ databases">
        <title>Genomic Encyclopedia of Type Strains, Phase IV (KMG-IV): sequencing the most valuable type-strain genomes for metagenomic binning, comparative biology and taxonomic classification.</title>
        <authorList>
            <person name="Goeker M."/>
        </authorList>
    </citation>
    <scope>NUCLEOTIDE SEQUENCE [LARGE SCALE GENOMIC DNA]</scope>
    <source>
        <strain evidence="1 2">DSM 29388</strain>
    </source>
</reference>
<name>A0ABV2LVM8_9FLAO</name>
<accession>A0ABV2LVM8</accession>
<dbReference type="Gene3D" id="3.30.450.40">
    <property type="match status" value="1"/>
</dbReference>
<dbReference type="Proteomes" id="UP001549146">
    <property type="component" value="Unassembled WGS sequence"/>
</dbReference>
<organism evidence="1 2">
    <name type="scientific">Moheibacter stercoris</name>
    <dbReference type="NCBI Taxonomy" id="1628251"/>
    <lineage>
        <taxon>Bacteria</taxon>
        <taxon>Pseudomonadati</taxon>
        <taxon>Bacteroidota</taxon>
        <taxon>Flavobacteriia</taxon>
        <taxon>Flavobacteriales</taxon>
        <taxon>Weeksellaceae</taxon>
        <taxon>Moheibacter</taxon>
    </lineage>
</organism>
<dbReference type="InterPro" id="IPR029016">
    <property type="entry name" value="GAF-like_dom_sf"/>
</dbReference>
<proteinExistence type="predicted"/>
<dbReference type="RefSeq" id="WP_354510005.1">
    <property type="nucleotide sequence ID" value="NZ_JBEPMO010000015.1"/>
</dbReference>
<dbReference type="EMBL" id="JBEPMO010000015">
    <property type="protein sequence ID" value="MET3732614.1"/>
    <property type="molecule type" value="Genomic_DNA"/>
</dbReference>
<keyword evidence="2" id="KW-1185">Reference proteome</keyword>
<sequence>MNIFIVHGISVPLQIDVKMFKMLEVSAFSPFRPLISFQKILEMLEERLHGLSGFQANYISELLKEIRKYPELIEGIESVEEFEKYESVIRVLLADLFPMLLSNNEIKAVTIPYYFNILNLTQRFQRILEEAGPDFKLSLRGLSEQNWFIFNCCFIIKSYFQNKIETTDTPLYIDIPDQHKIMKHYRVLINADFMEILPTKNALMLTDEEITELLDNYDNIELWKAKFPVNSWILKGFSIMNLYDATVENAVSTLKGNLLSDVDEYRFDELTEIFRSIYKLPELKIGVTIFGNFLDRVNVKVIEQKFYSHMVSEANILDCESLFCDETIRQKIMERKFWVISDVDNYKISDEKEERLMLQLKNQNAKSILFVPLIDRGKLLAILELSSTEANDFNTVNAHKMDYVLPFLQDKVTNVISELENEVEAIIQKEYTSIHKSVQWRFKEEAFKYLDSKKSGIEYTLQEIVFKDVYPLYGQIDVQGSSVSRNQAIQKDLIYQIETLAQVFQTIYQKAKLPLFEQKIFELQNHLNELQDVIHTGTELFLQNYLDKEIHLVLQNYQKNSTDRVIKEQIADYFEKVGPLSGLFYKHRREFDESISLINKKLASILDEKQVEAQSFFPHYYERFKTDGVEHNIYIGSSIAPDKDFNAYYLQNLRLWQMQVMCEMENHFRLLQPTLPNELEVSSLILVFGSPISIRFRMDEKQFDIDGSYNVRYQIAKKRIDKALIKNTNERITQKGKLTIVYQTPSEEKEYLGYIKLLQHKKMLDENVELFDVEDLQGIVGLKGIRVGFLYHSDSEIYSDYKSFLTVN</sequence>
<gene>
    <name evidence="1" type="ORF">ABID46_002204</name>
</gene>
<evidence type="ECO:0008006" key="3">
    <source>
        <dbReference type="Google" id="ProtNLM"/>
    </source>
</evidence>